<reference evidence="6" key="1">
    <citation type="journal article" date="2019" name="Int. J. Syst. Evol. Microbiol.">
        <title>The Global Catalogue of Microorganisms (GCM) 10K type strain sequencing project: providing services to taxonomists for standard genome sequencing and annotation.</title>
        <authorList>
            <consortium name="The Broad Institute Genomics Platform"/>
            <consortium name="The Broad Institute Genome Sequencing Center for Infectious Disease"/>
            <person name="Wu L."/>
            <person name="Ma J."/>
        </authorList>
    </citation>
    <scope>NUCLEOTIDE SEQUENCE [LARGE SCALE GENOMIC DNA]</scope>
    <source>
        <strain evidence="6">JCM 14736</strain>
    </source>
</reference>
<dbReference type="Proteomes" id="UP001500851">
    <property type="component" value="Unassembled WGS sequence"/>
</dbReference>
<keyword evidence="2" id="KW-0238">DNA-binding</keyword>
<dbReference type="PANTHER" id="PTHR30204">
    <property type="entry name" value="REDOX-CYCLING DRUG-SENSING TRANSCRIPTIONAL ACTIVATOR SOXR"/>
    <property type="match status" value="1"/>
</dbReference>
<dbReference type="InterPro" id="IPR047057">
    <property type="entry name" value="MerR_fam"/>
</dbReference>
<sequence length="121" mass="13848">MRIGEISRLTGIGARMLRYYEDEGLLAPERRSNGYREYSDSDAARVRTIRDLRAAGVPTRFIRIVLDRQDSPDSWSERCDEILAGMVREQIAELESRIDCLTTSKRALARFVREQAPAASR</sequence>
<protein>
    <submittedName>
        <fullName evidence="5">MerR family transcriptional regulator</fullName>
    </submittedName>
</protein>
<dbReference type="EMBL" id="BAAAOB010000001">
    <property type="protein sequence ID" value="GAA1786689.1"/>
    <property type="molecule type" value="Genomic_DNA"/>
</dbReference>
<dbReference type="RefSeq" id="WP_344031011.1">
    <property type="nucleotide sequence ID" value="NZ_BAAAOB010000001.1"/>
</dbReference>
<dbReference type="SMART" id="SM00422">
    <property type="entry name" value="HTH_MERR"/>
    <property type="match status" value="1"/>
</dbReference>
<organism evidence="5 6">
    <name type="scientific">Leucobacter iarius</name>
    <dbReference type="NCBI Taxonomy" id="333963"/>
    <lineage>
        <taxon>Bacteria</taxon>
        <taxon>Bacillati</taxon>
        <taxon>Actinomycetota</taxon>
        <taxon>Actinomycetes</taxon>
        <taxon>Micrococcales</taxon>
        <taxon>Microbacteriaceae</taxon>
        <taxon>Leucobacter</taxon>
    </lineage>
</organism>
<evidence type="ECO:0000256" key="1">
    <source>
        <dbReference type="ARBA" id="ARBA00023015"/>
    </source>
</evidence>
<dbReference type="SUPFAM" id="SSF46955">
    <property type="entry name" value="Putative DNA-binding domain"/>
    <property type="match status" value="1"/>
</dbReference>
<accession>A0ABP4XNZ9</accession>
<proteinExistence type="predicted"/>
<dbReference type="Gene3D" id="1.10.1660.10">
    <property type="match status" value="1"/>
</dbReference>
<comment type="caution">
    <text evidence="5">The sequence shown here is derived from an EMBL/GenBank/DDBJ whole genome shotgun (WGS) entry which is preliminary data.</text>
</comment>
<evidence type="ECO:0000256" key="3">
    <source>
        <dbReference type="ARBA" id="ARBA00023163"/>
    </source>
</evidence>
<evidence type="ECO:0000313" key="5">
    <source>
        <dbReference type="EMBL" id="GAA1786689.1"/>
    </source>
</evidence>
<keyword evidence="1" id="KW-0805">Transcription regulation</keyword>
<evidence type="ECO:0000259" key="4">
    <source>
        <dbReference type="PROSITE" id="PS50937"/>
    </source>
</evidence>
<dbReference type="PANTHER" id="PTHR30204:SF94">
    <property type="entry name" value="HEAVY METAL-DEPENDENT TRANSCRIPTIONAL REGULATOR HI_0293-RELATED"/>
    <property type="match status" value="1"/>
</dbReference>
<gene>
    <name evidence="5" type="ORF">GCM10009768_14500</name>
</gene>
<keyword evidence="3" id="KW-0804">Transcription</keyword>
<dbReference type="Pfam" id="PF13411">
    <property type="entry name" value="MerR_1"/>
    <property type="match status" value="1"/>
</dbReference>
<dbReference type="PROSITE" id="PS50937">
    <property type="entry name" value="HTH_MERR_2"/>
    <property type="match status" value="1"/>
</dbReference>
<evidence type="ECO:0000313" key="6">
    <source>
        <dbReference type="Proteomes" id="UP001500851"/>
    </source>
</evidence>
<evidence type="ECO:0000256" key="2">
    <source>
        <dbReference type="ARBA" id="ARBA00023125"/>
    </source>
</evidence>
<dbReference type="PRINTS" id="PR00040">
    <property type="entry name" value="HTHMERR"/>
</dbReference>
<feature type="domain" description="HTH merR-type" evidence="4">
    <location>
        <begin position="1"/>
        <end position="68"/>
    </location>
</feature>
<dbReference type="InterPro" id="IPR000551">
    <property type="entry name" value="MerR-type_HTH_dom"/>
</dbReference>
<name>A0ABP4XNZ9_9MICO</name>
<keyword evidence="6" id="KW-1185">Reference proteome</keyword>
<dbReference type="InterPro" id="IPR009061">
    <property type="entry name" value="DNA-bd_dom_put_sf"/>
</dbReference>